<name>A0ABY4WQ63_9BACL</name>
<keyword evidence="3" id="KW-1185">Reference proteome</keyword>
<organism evidence="2 3">
    <name type="scientific">Brevibacillus ruminantium</name>
    <dbReference type="NCBI Taxonomy" id="2950604"/>
    <lineage>
        <taxon>Bacteria</taxon>
        <taxon>Bacillati</taxon>
        <taxon>Bacillota</taxon>
        <taxon>Bacilli</taxon>
        <taxon>Bacillales</taxon>
        <taxon>Paenibacillaceae</taxon>
        <taxon>Brevibacillus</taxon>
    </lineage>
</organism>
<accession>A0ABY4WQ63</accession>
<evidence type="ECO:0000313" key="2">
    <source>
        <dbReference type="EMBL" id="USG68222.1"/>
    </source>
</evidence>
<evidence type="ECO:0000313" key="3">
    <source>
        <dbReference type="Proteomes" id="UP001056500"/>
    </source>
</evidence>
<proteinExistence type="predicted"/>
<dbReference type="RefSeq" id="WP_251875706.1">
    <property type="nucleotide sequence ID" value="NZ_CP098755.1"/>
</dbReference>
<dbReference type="Proteomes" id="UP001056500">
    <property type="component" value="Chromosome"/>
</dbReference>
<feature type="region of interest" description="Disordered" evidence="1">
    <location>
        <begin position="1"/>
        <end position="31"/>
    </location>
</feature>
<sequence>MEKQQNNDKDVNVEMQQVGAYPTKQKMHEKKVPLLEEEQACDTCSYES</sequence>
<protein>
    <submittedName>
        <fullName evidence="2">Uncharacterized protein</fullName>
    </submittedName>
</protein>
<reference evidence="2" key="1">
    <citation type="submission" date="2022-06" db="EMBL/GenBank/DDBJ databases">
        <title>Genome sequencing of Brevibacillus sp. BB3-R1.</title>
        <authorList>
            <person name="Heo J."/>
            <person name="Lee D."/>
            <person name="Won M."/>
            <person name="Han B.-H."/>
            <person name="Hong S.-B."/>
            <person name="Kwon S.-W."/>
        </authorList>
    </citation>
    <scope>NUCLEOTIDE SEQUENCE</scope>
    <source>
        <strain evidence="2">BB3-R1</strain>
    </source>
</reference>
<dbReference type="EMBL" id="CP098755">
    <property type="protein sequence ID" value="USG68222.1"/>
    <property type="molecule type" value="Genomic_DNA"/>
</dbReference>
<gene>
    <name evidence="2" type="ORF">NDK47_13460</name>
</gene>
<evidence type="ECO:0000256" key="1">
    <source>
        <dbReference type="SAM" id="MobiDB-lite"/>
    </source>
</evidence>
<feature type="compositionally biased region" description="Basic and acidic residues" evidence="1">
    <location>
        <begin position="1"/>
        <end position="12"/>
    </location>
</feature>